<dbReference type="InterPro" id="IPR016161">
    <property type="entry name" value="Ald_DH/histidinol_DH"/>
</dbReference>
<dbReference type="Pfam" id="PF00171">
    <property type="entry name" value="Aldedh"/>
    <property type="match status" value="1"/>
</dbReference>
<feature type="domain" description="Aldehyde dehydrogenase" evidence="4">
    <location>
        <begin position="19"/>
        <end position="483"/>
    </location>
</feature>
<dbReference type="CDD" id="cd07114">
    <property type="entry name" value="ALDH_DhaS"/>
    <property type="match status" value="1"/>
</dbReference>
<evidence type="ECO:0000313" key="6">
    <source>
        <dbReference type="Proteomes" id="UP001448614"/>
    </source>
</evidence>
<dbReference type="EMBL" id="JBBMFV010000004">
    <property type="protein sequence ID" value="MEO3943374.1"/>
    <property type="molecule type" value="Genomic_DNA"/>
</dbReference>
<dbReference type="RefSeq" id="WP_035760618.1">
    <property type="nucleotide sequence ID" value="NZ_JBBMFV010000004.1"/>
</dbReference>
<dbReference type="PROSITE" id="PS00687">
    <property type="entry name" value="ALDEHYDE_DEHYDR_GLU"/>
    <property type="match status" value="1"/>
</dbReference>
<gene>
    <name evidence="5" type="ORF">V3C41_20065</name>
</gene>
<dbReference type="SUPFAM" id="SSF53720">
    <property type="entry name" value="ALDH-like"/>
    <property type="match status" value="1"/>
</dbReference>
<name>A0ABV0GXY7_PAENI</name>
<evidence type="ECO:0000256" key="3">
    <source>
        <dbReference type="RuleBase" id="RU003345"/>
    </source>
</evidence>
<dbReference type="InterPro" id="IPR015590">
    <property type="entry name" value="Aldehyde_DH_dom"/>
</dbReference>
<evidence type="ECO:0000256" key="1">
    <source>
        <dbReference type="ARBA" id="ARBA00023002"/>
    </source>
</evidence>
<comment type="similarity">
    <text evidence="3">Belongs to the aldehyde dehydrogenase family.</text>
</comment>
<evidence type="ECO:0000259" key="4">
    <source>
        <dbReference type="Pfam" id="PF00171"/>
    </source>
</evidence>
<dbReference type="InterPro" id="IPR016162">
    <property type="entry name" value="Ald_DH_N"/>
</dbReference>
<dbReference type="PANTHER" id="PTHR11699">
    <property type="entry name" value="ALDEHYDE DEHYDROGENASE-RELATED"/>
    <property type="match status" value="1"/>
</dbReference>
<dbReference type="InterPro" id="IPR016160">
    <property type="entry name" value="Ald_DH_CS_CYS"/>
</dbReference>
<dbReference type="PROSITE" id="PS00070">
    <property type="entry name" value="ALDEHYDE_DEHYDR_CYS"/>
    <property type="match status" value="1"/>
</dbReference>
<dbReference type="InterPro" id="IPR016163">
    <property type="entry name" value="Ald_DH_C"/>
</dbReference>
<protein>
    <submittedName>
        <fullName evidence="5">Aldehyde dehydrogenase</fullName>
    </submittedName>
</protein>
<sequence>MTHKILAPEFFQMHIGGQWVDAESNETFDSINPYTNAPWASVPEATSTDVDKAVQSARKAFESGPWASFSPAGRAALLRKFGDLILENVDELARVQVMENGKLIREVHGQTRALANHCYFFAGAAENLTGQTLASSVPNFQVYTVREPIGVIAAITPWNSPLALLLWKLCPALAAGNTVVIKPSEVTPVSTLVLMRLLQEAGLPAGVVSVVTGHGTVGAALAQHPQVDKIAFTGSTQVGRHIAETAGRQLKRVSLELGGKSPNILFADADIDNAINGVVAGIFAASGQTCMAGSRVLVQDSIYDEVIQKLAEKANRVRLGDPLDQQTEMGTVACKAQFDKVLAYVDIAKGEGARLVAGGFHPTDPGLNQGLFVRPTVFADVHNDMRIAREEVFGPVAAVIRFKDEKDAVRIANDTNFGLAAGVWTTDLARGIRMTRTLRAGTVWINNYRKTNYIAPFGGFGDSGLGRENGPEAIYEYTETKTVWIDLGNKITDPFNPRA</sequence>
<comment type="caution">
    <text evidence="5">The sequence shown here is derived from an EMBL/GenBank/DDBJ whole genome shotgun (WGS) entry which is preliminary data.</text>
</comment>
<keyword evidence="6" id="KW-1185">Reference proteome</keyword>
<dbReference type="Proteomes" id="UP001448614">
    <property type="component" value="Unassembled WGS sequence"/>
</dbReference>
<dbReference type="Gene3D" id="3.40.605.10">
    <property type="entry name" value="Aldehyde Dehydrogenase, Chain A, domain 1"/>
    <property type="match status" value="1"/>
</dbReference>
<evidence type="ECO:0000313" key="5">
    <source>
        <dbReference type="EMBL" id="MEO3943374.1"/>
    </source>
</evidence>
<dbReference type="Gene3D" id="3.40.309.10">
    <property type="entry name" value="Aldehyde Dehydrogenase, Chain A, domain 2"/>
    <property type="match status" value="1"/>
</dbReference>
<proteinExistence type="inferred from homology"/>
<reference evidence="5 6" key="1">
    <citation type="journal article" date="2024" name="Appl. Microbiol. Biotechnol.">
        <title>Biosynthetic gene clusters with biotechnological applications in novel Antarctic isolates from Actinomycetota.</title>
        <authorList>
            <person name="Bruna P."/>
            <person name="Nunez-Montero K."/>
            <person name="Contreras M.J."/>
            <person name="Leal K."/>
            <person name="Garcia M."/>
            <person name="Abanto M."/>
            <person name="Barrientos L."/>
        </authorList>
    </citation>
    <scope>NUCLEOTIDE SEQUENCE [LARGE SCALE GENOMIC DNA]</scope>
    <source>
        <strain evidence="5 6">Se16.17</strain>
    </source>
</reference>
<feature type="active site" evidence="2">
    <location>
        <position position="256"/>
    </location>
</feature>
<accession>A0ABV0GXY7</accession>
<keyword evidence="1 3" id="KW-0560">Oxidoreductase</keyword>
<organism evidence="5 6">
    <name type="scientific">Paenarthrobacter nicotinovorans</name>
    <name type="common">Arthrobacter nicotinovorans</name>
    <dbReference type="NCBI Taxonomy" id="29320"/>
    <lineage>
        <taxon>Bacteria</taxon>
        <taxon>Bacillati</taxon>
        <taxon>Actinomycetota</taxon>
        <taxon>Actinomycetes</taxon>
        <taxon>Micrococcales</taxon>
        <taxon>Micrococcaceae</taxon>
        <taxon>Paenarthrobacter</taxon>
    </lineage>
</organism>
<dbReference type="InterPro" id="IPR029510">
    <property type="entry name" value="Ald_DH_CS_GLU"/>
</dbReference>
<evidence type="ECO:0000256" key="2">
    <source>
        <dbReference type="PROSITE-ProRule" id="PRU10007"/>
    </source>
</evidence>